<feature type="chain" id="PRO_5022691245" description="Receptor-like serine/threonine-protein kinase" evidence="23">
    <location>
        <begin position="24"/>
        <end position="850"/>
    </location>
</feature>
<dbReference type="FunFam" id="3.30.200.20:FF:000330">
    <property type="entry name" value="G-type lectin S-receptor-like serine/threonine-protein kinase At4g03230"/>
    <property type="match status" value="1"/>
</dbReference>
<keyword evidence="11 19" id="KW-0067">ATP-binding</keyword>
<evidence type="ECO:0000256" key="4">
    <source>
        <dbReference type="ARBA" id="ARBA00022536"/>
    </source>
</evidence>
<keyword evidence="14" id="KW-1015">Disulfide bond</keyword>
<keyword evidence="12 22" id="KW-1133">Transmembrane helix</keyword>
<dbReference type="InParanoid" id="A0A5E4EJB0"/>
<evidence type="ECO:0000256" key="6">
    <source>
        <dbReference type="ARBA" id="ARBA00022692"/>
    </source>
</evidence>
<feature type="signal peptide" evidence="23">
    <location>
        <begin position="1"/>
        <end position="23"/>
    </location>
</feature>
<dbReference type="FunFam" id="1.10.510.10:FF:000467">
    <property type="entry name" value="Liguleless narrow1"/>
    <property type="match status" value="1"/>
</dbReference>
<dbReference type="PROSITE" id="PS50927">
    <property type="entry name" value="BULB_LECTIN"/>
    <property type="match status" value="1"/>
</dbReference>
<dbReference type="Gramene" id="VVA13938">
    <property type="protein sequence ID" value="VVA13938"/>
    <property type="gene ID" value="Prudul26B029028"/>
</dbReference>
<protein>
    <recommendedName>
        <fullName evidence="19">Receptor-like serine/threonine-protein kinase</fullName>
        <ecNumber evidence="19">2.7.11.1</ecNumber>
    </recommendedName>
</protein>
<keyword evidence="2" id="KW-1003">Cell membrane</keyword>
<feature type="domain" description="EGF-like" evidence="25">
    <location>
        <begin position="295"/>
        <end position="333"/>
    </location>
</feature>
<dbReference type="InterPro" id="IPR001245">
    <property type="entry name" value="Ser-Thr/Tyr_kinase_cat_dom"/>
</dbReference>
<dbReference type="EMBL" id="CABIKO010000009">
    <property type="protein sequence ID" value="VVA13938.1"/>
    <property type="molecule type" value="Genomic_DNA"/>
</dbReference>
<dbReference type="InterPro" id="IPR000742">
    <property type="entry name" value="EGF"/>
</dbReference>
<keyword evidence="8 28" id="KW-0430">Lectin</keyword>
<dbReference type="InterPro" id="IPR000719">
    <property type="entry name" value="Prot_kinase_dom"/>
</dbReference>
<dbReference type="GO" id="GO:0005524">
    <property type="term" value="F:ATP binding"/>
    <property type="evidence" value="ECO:0007669"/>
    <property type="project" value="UniProtKB-UniRule"/>
</dbReference>
<evidence type="ECO:0000256" key="18">
    <source>
        <dbReference type="ARBA" id="ARBA00048679"/>
    </source>
</evidence>
<dbReference type="Pfam" id="PF00954">
    <property type="entry name" value="S_locus_glycop"/>
    <property type="match status" value="1"/>
</dbReference>
<evidence type="ECO:0000256" key="14">
    <source>
        <dbReference type="ARBA" id="ARBA00023157"/>
    </source>
</evidence>
<keyword evidence="6 22" id="KW-0812">Transmembrane</keyword>
<dbReference type="SUPFAM" id="SSF56112">
    <property type="entry name" value="Protein kinase-like (PK-like)"/>
    <property type="match status" value="1"/>
</dbReference>
<gene>
    <name evidence="28" type="ORF">ALMOND_2B029028</name>
</gene>
<dbReference type="Gene3D" id="1.10.510.10">
    <property type="entry name" value="Transferase(Phosphotransferase) domain 1"/>
    <property type="match status" value="1"/>
</dbReference>
<evidence type="ECO:0000256" key="12">
    <source>
        <dbReference type="ARBA" id="ARBA00022989"/>
    </source>
</evidence>
<evidence type="ECO:0000313" key="29">
    <source>
        <dbReference type="Proteomes" id="UP000327085"/>
    </source>
</evidence>
<keyword evidence="9 19" id="KW-0547">Nucleotide-binding</keyword>
<comment type="subcellular location">
    <subcellularLocation>
        <location evidence="1">Cell membrane</location>
        <topology evidence="1">Single-pass type I membrane protein</topology>
    </subcellularLocation>
</comment>
<name>A0A5E4EJB0_PRUDU</name>
<dbReference type="GO" id="GO:0004674">
    <property type="term" value="F:protein serine/threonine kinase activity"/>
    <property type="evidence" value="ECO:0007669"/>
    <property type="project" value="UniProtKB-KW"/>
</dbReference>
<dbReference type="InterPro" id="IPR011009">
    <property type="entry name" value="Kinase-like_dom_sf"/>
</dbReference>
<dbReference type="FunFam" id="2.90.10.10:FF:000005">
    <property type="entry name" value="G-type lectin S-receptor-like serine/threonine-protein kinase"/>
    <property type="match status" value="1"/>
</dbReference>
<evidence type="ECO:0000256" key="11">
    <source>
        <dbReference type="ARBA" id="ARBA00022840"/>
    </source>
</evidence>
<dbReference type="SMART" id="SM00220">
    <property type="entry name" value="S_TKc"/>
    <property type="match status" value="1"/>
</dbReference>
<accession>A0A5E4EJB0</accession>
<dbReference type="PROSITE" id="PS00108">
    <property type="entry name" value="PROTEIN_KINASE_ST"/>
    <property type="match status" value="1"/>
</dbReference>
<evidence type="ECO:0000256" key="16">
    <source>
        <dbReference type="ARBA" id="ARBA00023180"/>
    </source>
</evidence>
<dbReference type="PIRSF" id="PIRSF000641">
    <property type="entry name" value="SRK"/>
    <property type="match status" value="1"/>
</dbReference>
<evidence type="ECO:0000256" key="3">
    <source>
        <dbReference type="ARBA" id="ARBA00022527"/>
    </source>
</evidence>
<evidence type="ECO:0000256" key="2">
    <source>
        <dbReference type="ARBA" id="ARBA00022475"/>
    </source>
</evidence>
<feature type="transmembrane region" description="Helical" evidence="22">
    <location>
        <begin position="454"/>
        <end position="476"/>
    </location>
</feature>
<dbReference type="CDD" id="cd00028">
    <property type="entry name" value="B_lectin"/>
    <property type="match status" value="1"/>
</dbReference>
<evidence type="ECO:0000256" key="19">
    <source>
        <dbReference type="PIRNR" id="PIRNR000641"/>
    </source>
</evidence>
<dbReference type="InterPro" id="IPR017441">
    <property type="entry name" value="Protein_kinase_ATP_BS"/>
</dbReference>
<feature type="domain" description="Bulb-type lectin" evidence="26">
    <location>
        <begin position="29"/>
        <end position="160"/>
    </location>
</feature>
<dbReference type="Pfam" id="PF01453">
    <property type="entry name" value="B_lectin"/>
    <property type="match status" value="1"/>
</dbReference>
<feature type="domain" description="Apple" evidence="27">
    <location>
        <begin position="353"/>
        <end position="434"/>
    </location>
</feature>
<dbReference type="OMA" id="AFTYRIN"/>
<evidence type="ECO:0000256" key="15">
    <source>
        <dbReference type="ARBA" id="ARBA00023170"/>
    </source>
</evidence>
<evidence type="ECO:0000256" key="5">
    <source>
        <dbReference type="ARBA" id="ARBA00022679"/>
    </source>
</evidence>
<keyword evidence="15 28" id="KW-0675">Receptor</keyword>
<dbReference type="EC" id="2.7.11.1" evidence="19"/>
<evidence type="ECO:0000259" key="26">
    <source>
        <dbReference type="PROSITE" id="PS50927"/>
    </source>
</evidence>
<evidence type="ECO:0000259" key="24">
    <source>
        <dbReference type="PROSITE" id="PS50011"/>
    </source>
</evidence>
<dbReference type="InterPro" id="IPR036426">
    <property type="entry name" value="Bulb-type_lectin_dom_sf"/>
</dbReference>
<evidence type="ECO:0000256" key="9">
    <source>
        <dbReference type="ARBA" id="ARBA00022741"/>
    </source>
</evidence>
<feature type="binding site" evidence="21">
    <location>
        <position position="559"/>
    </location>
    <ligand>
        <name>ATP</name>
        <dbReference type="ChEBI" id="CHEBI:30616"/>
    </ligand>
</feature>
<dbReference type="CDD" id="cd00054">
    <property type="entry name" value="EGF_CA"/>
    <property type="match status" value="1"/>
</dbReference>
<comment type="similarity">
    <text evidence="19">Belongs to the protein kinase superfamily. Ser/Thr protein kinase family.</text>
</comment>
<dbReference type="AlphaFoldDB" id="A0A5E4EJB0"/>
<evidence type="ECO:0000256" key="10">
    <source>
        <dbReference type="ARBA" id="ARBA00022777"/>
    </source>
</evidence>
<evidence type="ECO:0000259" key="25">
    <source>
        <dbReference type="PROSITE" id="PS50026"/>
    </source>
</evidence>
<keyword evidence="5 19" id="KW-0808">Transferase</keyword>
<dbReference type="GO" id="GO:0005886">
    <property type="term" value="C:plasma membrane"/>
    <property type="evidence" value="ECO:0007669"/>
    <property type="project" value="UniProtKB-SubCell"/>
</dbReference>
<dbReference type="Pfam" id="PF07714">
    <property type="entry name" value="PK_Tyr_Ser-Thr"/>
    <property type="match status" value="1"/>
</dbReference>
<evidence type="ECO:0000259" key="27">
    <source>
        <dbReference type="PROSITE" id="PS50948"/>
    </source>
</evidence>
<dbReference type="PROSITE" id="PS50948">
    <property type="entry name" value="PAN"/>
    <property type="match status" value="1"/>
</dbReference>
<dbReference type="PROSITE" id="PS00107">
    <property type="entry name" value="PROTEIN_KINASE_ATP"/>
    <property type="match status" value="1"/>
</dbReference>
<dbReference type="SMART" id="SM00108">
    <property type="entry name" value="B_lectin"/>
    <property type="match status" value="1"/>
</dbReference>
<dbReference type="InterPro" id="IPR024171">
    <property type="entry name" value="SRK-like_kinase"/>
</dbReference>
<keyword evidence="3 19" id="KW-0723">Serine/threonine-protein kinase</keyword>
<dbReference type="InterPro" id="IPR008271">
    <property type="entry name" value="Ser/Thr_kinase_AS"/>
</dbReference>
<dbReference type="GO" id="GO:0106310">
    <property type="term" value="F:protein serine kinase activity"/>
    <property type="evidence" value="ECO:0007669"/>
    <property type="project" value="RHEA"/>
</dbReference>
<keyword evidence="13 22" id="KW-0472">Membrane</keyword>
<keyword evidence="10 19" id="KW-0418">Kinase</keyword>
<dbReference type="InterPro" id="IPR003609">
    <property type="entry name" value="Pan_app"/>
</dbReference>
<dbReference type="CDD" id="cd01098">
    <property type="entry name" value="PAN_AP_plant"/>
    <property type="match status" value="1"/>
</dbReference>
<proteinExistence type="inferred from homology"/>
<evidence type="ECO:0000313" key="28">
    <source>
        <dbReference type="EMBL" id="VVA13938.1"/>
    </source>
</evidence>
<keyword evidence="16" id="KW-0325">Glycoprotein</keyword>
<evidence type="ECO:0000256" key="1">
    <source>
        <dbReference type="ARBA" id="ARBA00004251"/>
    </source>
</evidence>
<keyword evidence="7 23" id="KW-0732">Signal</keyword>
<comment type="catalytic activity">
    <reaction evidence="18 19">
        <text>L-seryl-[protein] + ATP = O-phospho-L-seryl-[protein] + ADP + H(+)</text>
        <dbReference type="Rhea" id="RHEA:17989"/>
        <dbReference type="Rhea" id="RHEA-COMP:9863"/>
        <dbReference type="Rhea" id="RHEA-COMP:11604"/>
        <dbReference type="ChEBI" id="CHEBI:15378"/>
        <dbReference type="ChEBI" id="CHEBI:29999"/>
        <dbReference type="ChEBI" id="CHEBI:30616"/>
        <dbReference type="ChEBI" id="CHEBI:83421"/>
        <dbReference type="ChEBI" id="CHEBI:456216"/>
        <dbReference type="EC" id="2.7.11.1"/>
    </reaction>
</comment>
<sequence length="850" mass="95305">MNSTTRWFAMNMILLNFFPILPSSPSIVIGSINPNQTMRDGDVLLSSTKIFALGFFSPANSRNRYVGIWYNKVPNQTIVWVANRDNPIIPVTDNNASGVGLLAVHGNGGLVIYGKDQNTPLWSANVSVSSPNNSMTAKLLDTGNLVLLEDDGFSQRVLWQGFDHPTNTMLPFMKLGLDRRSKLNRFLTSWKSKDDPGIGNYSYRIDPSGFPQAFLYKGQAPRWRAGSWTGERWSGVPKMRNFIFNVSFVNNQDELSIMYMSESILSRMVLDESGVVVRSIWHDQGQQWIKYWSAPKEECDEYGKCGANSNCDPSNMAKFECTCLPGYEPKLPRDWYLRDGSGGCVRKSGVSICGNGDGFVKVERVNVPDSSQARVNMNLSWKACQQECLRNCSCKACAKADERWGGFGCVTWHGDLMDTRTFSNAGQDFYVRVDAIVLAQYAKSNRSLNKKGKLAISLVSVLVFLLLVVPISYWLVRRKRKGKQRQNKYSSRVTTRSTYFEDSTAELDESSMHSDIPFFDLTTIAAATDNFSLANKLGKGGFGSVYKGVLCSGKEVAVKRLSKHSGQGIEEFKNEIVLIAKLQHRNLVRILGYCVQDEEKMLIYEYVPNKSLDSFIFNDTKRALLDWTGRFGIIYGIARGILYLHQDSRLRIIHRDLKASNVLLDASMNPKISDFGMARIFRGDQSEANTSRVVGTYGYMSPEYAMEGHFSVKSDVYSFGVILLEIVTGRKNSGYYHDKYPGVNLVGHVWNLWREGKVLEIVDPSLGELYPVNEVVRCFQIALLCVQEYATDRPTMSAVVFMLGNYDAAVPSPRQPAFLLQRTYDAGDPLTSTEGAKSMNDVTCTSVQAR</sequence>
<evidence type="ECO:0000256" key="22">
    <source>
        <dbReference type="SAM" id="Phobius"/>
    </source>
</evidence>
<dbReference type="Gene3D" id="3.30.200.20">
    <property type="entry name" value="Phosphorylase Kinase, domain 1"/>
    <property type="match status" value="1"/>
</dbReference>
<evidence type="ECO:0000256" key="20">
    <source>
        <dbReference type="PROSITE-ProRule" id="PRU00076"/>
    </source>
</evidence>
<dbReference type="InterPro" id="IPR000858">
    <property type="entry name" value="S_locus_glycoprot_dom"/>
</dbReference>
<organism evidence="28 29">
    <name type="scientific">Prunus dulcis</name>
    <name type="common">Almond</name>
    <name type="synonym">Amygdalus dulcis</name>
    <dbReference type="NCBI Taxonomy" id="3755"/>
    <lineage>
        <taxon>Eukaryota</taxon>
        <taxon>Viridiplantae</taxon>
        <taxon>Streptophyta</taxon>
        <taxon>Embryophyta</taxon>
        <taxon>Tracheophyta</taxon>
        <taxon>Spermatophyta</taxon>
        <taxon>Magnoliopsida</taxon>
        <taxon>eudicotyledons</taxon>
        <taxon>Gunneridae</taxon>
        <taxon>Pentapetalae</taxon>
        <taxon>rosids</taxon>
        <taxon>fabids</taxon>
        <taxon>Rosales</taxon>
        <taxon>Rosaceae</taxon>
        <taxon>Amygdaloideae</taxon>
        <taxon>Amygdaleae</taxon>
        <taxon>Prunus</taxon>
    </lineage>
</organism>
<dbReference type="PROSITE" id="PS50011">
    <property type="entry name" value="PROTEIN_KINASE_DOM"/>
    <property type="match status" value="1"/>
</dbReference>
<evidence type="ECO:0000256" key="17">
    <source>
        <dbReference type="ARBA" id="ARBA00047899"/>
    </source>
</evidence>
<dbReference type="SMART" id="SM00473">
    <property type="entry name" value="PAN_AP"/>
    <property type="match status" value="1"/>
</dbReference>
<evidence type="ECO:0000256" key="23">
    <source>
        <dbReference type="SAM" id="SignalP"/>
    </source>
</evidence>
<dbReference type="GO" id="GO:0048544">
    <property type="term" value="P:recognition of pollen"/>
    <property type="evidence" value="ECO:0007669"/>
    <property type="project" value="InterPro"/>
</dbReference>
<feature type="domain" description="Protein kinase" evidence="24">
    <location>
        <begin position="531"/>
        <end position="818"/>
    </location>
</feature>
<evidence type="ECO:0000256" key="13">
    <source>
        <dbReference type="ARBA" id="ARBA00023136"/>
    </source>
</evidence>
<evidence type="ECO:0000256" key="8">
    <source>
        <dbReference type="ARBA" id="ARBA00022734"/>
    </source>
</evidence>
<dbReference type="Proteomes" id="UP000327085">
    <property type="component" value="Chromosome 8"/>
</dbReference>
<evidence type="ECO:0000256" key="21">
    <source>
        <dbReference type="PROSITE-ProRule" id="PRU10141"/>
    </source>
</evidence>
<dbReference type="CDD" id="cd14066">
    <property type="entry name" value="STKc_IRAK"/>
    <property type="match status" value="1"/>
</dbReference>
<dbReference type="GO" id="GO:0030246">
    <property type="term" value="F:carbohydrate binding"/>
    <property type="evidence" value="ECO:0007669"/>
    <property type="project" value="UniProtKB-KW"/>
</dbReference>
<reference evidence="29" key="1">
    <citation type="journal article" date="2020" name="Plant J.">
        <title>Transposons played a major role in the diversification between the closely related almond and peach genomes: results from the almond genome sequence.</title>
        <authorList>
            <person name="Alioto T."/>
            <person name="Alexiou K.G."/>
            <person name="Bardil A."/>
            <person name="Barteri F."/>
            <person name="Castanera R."/>
            <person name="Cruz F."/>
            <person name="Dhingra A."/>
            <person name="Duval H."/>
            <person name="Fernandez I Marti A."/>
            <person name="Frias L."/>
            <person name="Galan B."/>
            <person name="Garcia J.L."/>
            <person name="Howad W."/>
            <person name="Gomez-Garrido J."/>
            <person name="Gut M."/>
            <person name="Julca I."/>
            <person name="Morata J."/>
            <person name="Puigdomenech P."/>
            <person name="Ribeca P."/>
            <person name="Rubio Cabetas M.J."/>
            <person name="Vlasova A."/>
            <person name="Wirthensohn M."/>
            <person name="Garcia-Mas J."/>
            <person name="Gabaldon T."/>
            <person name="Casacuberta J.M."/>
            <person name="Arus P."/>
        </authorList>
    </citation>
    <scope>NUCLEOTIDE SEQUENCE [LARGE SCALE GENOMIC DNA]</scope>
    <source>
        <strain evidence="29">cv. Texas</strain>
    </source>
</reference>
<dbReference type="Gene3D" id="2.90.10.10">
    <property type="entry name" value="Bulb-type lectin domain"/>
    <property type="match status" value="1"/>
</dbReference>
<dbReference type="Pfam" id="PF08276">
    <property type="entry name" value="PAN_2"/>
    <property type="match status" value="1"/>
</dbReference>
<dbReference type="PANTHER" id="PTHR27002">
    <property type="entry name" value="RECEPTOR-LIKE SERINE/THREONINE-PROTEIN KINASE SD1-8"/>
    <property type="match status" value="1"/>
</dbReference>
<dbReference type="InterPro" id="IPR001480">
    <property type="entry name" value="Bulb-type_lectin_dom"/>
</dbReference>
<keyword evidence="4 20" id="KW-0245">EGF-like domain</keyword>
<dbReference type="FunCoup" id="A0A5E4EJB0">
    <property type="interactions" value="132"/>
</dbReference>
<dbReference type="PANTHER" id="PTHR27002:SF1095">
    <property type="entry name" value="G-TYPE LECTIN S-RECEPTOR-LIKE SERINE_THREONINE-PROTEIN KINASE RKS1"/>
    <property type="match status" value="1"/>
</dbReference>
<evidence type="ECO:0000256" key="7">
    <source>
        <dbReference type="ARBA" id="ARBA00022729"/>
    </source>
</evidence>
<comment type="catalytic activity">
    <reaction evidence="17 19">
        <text>L-threonyl-[protein] + ATP = O-phospho-L-threonyl-[protein] + ADP + H(+)</text>
        <dbReference type="Rhea" id="RHEA:46608"/>
        <dbReference type="Rhea" id="RHEA-COMP:11060"/>
        <dbReference type="Rhea" id="RHEA-COMP:11605"/>
        <dbReference type="ChEBI" id="CHEBI:15378"/>
        <dbReference type="ChEBI" id="CHEBI:30013"/>
        <dbReference type="ChEBI" id="CHEBI:30616"/>
        <dbReference type="ChEBI" id="CHEBI:61977"/>
        <dbReference type="ChEBI" id="CHEBI:456216"/>
        <dbReference type="EC" id="2.7.11.1"/>
    </reaction>
</comment>
<comment type="caution">
    <text evidence="20">Lacks conserved residue(s) required for the propagation of feature annotation.</text>
</comment>
<dbReference type="SUPFAM" id="SSF51110">
    <property type="entry name" value="alpha-D-mannose-specific plant lectins"/>
    <property type="match status" value="1"/>
</dbReference>
<dbReference type="PROSITE" id="PS50026">
    <property type="entry name" value="EGF_3"/>
    <property type="match status" value="1"/>
</dbReference>